<comment type="pathway">
    <text evidence="1">Purine metabolism; IMP biosynthesis via de novo pathway; 5-amino-1-(5-phospho-D-ribosyl)imidazole from N(2)-formyl-N(1)-(5-phospho-D-ribosyl)glycinamide: step 1/2.</text>
</comment>
<dbReference type="InterPro" id="IPR036604">
    <property type="entry name" value="PurS-like_sf"/>
</dbReference>
<keyword evidence="1" id="KW-0658">Purine biosynthesis</keyword>
<dbReference type="SUPFAM" id="SSF55326">
    <property type="entry name" value="PurM N-terminal domain-like"/>
    <property type="match status" value="2"/>
</dbReference>
<dbReference type="Pfam" id="PF02769">
    <property type="entry name" value="AIRS_C"/>
    <property type="match status" value="2"/>
</dbReference>
<organism evidence="2 3">
    <name type="scientific">Thermosulfuriphilus ammonigenes</name>
    <dbReference type="NCBI Taxonomy" id="1936021"/>
    <lineage>
        <taxon>Bacteria</taxon>
        <taxon>Pseudomonadati</taxon>
        <taxon>Thermodesulfobacteriota</taxon>
        <taxon>Thermodesulfobacteria</taxon>
        <taxon>Thermodesulfobacteriales</taxon>
        <taxon>Thermodesulfobacteriaceae</taxon>
        <taxon>Thermosulfuriphilus</taxon>
    </lineage>
</organism>
<dbReference type="EMBL" id="CP048877">
    <property type="protein sequence ID" value="QIJ72750.1"/>
    <property type="molecule type" value="Genomic_DNA"/>
</dbReference>
<feature type="active site" evidence="1">
    <location>
        <position position="248"/>
    </location>
</feature>
<dbReference type="InterPro" id="IPR016188">
    <property type="entry name" value="PurM-like_N"/>
</dbReference>
<dbReference type="Proteomes" id="UP000502179">
    <property type="component" value="Chromosome"/>
</dbReference>
<feature type="binding site" evidence="1">
    <location>
        <position position="318"/>
    </location>
    <ligand>
        <name>ATP</name>
        <dbReference type="ChEBI" id="CHEBI:30616"/>
    </ligand>
</feature>
<comment type="similarity">
    <text evidence="1">Belongs to the FGAMS family.</text>
</comment>
<dbReference type="GO" id="GO:0004642">
    <property type="term" value="F:phosphoribosylformylglycinamidine synthase activity"/>
    <property type="evidence" value="ECO:0007669"/>
    <property type="project" value="UniProtKB-UniRule"/>
</dbReference>
<feature type="active site" description="Proton acceptor" evidence="1">
    <location>
        <position position="322"/>
    </location>
</feature>
<dbReference type="GO" id="GO:0005524">
    <property type="term" value="F:ATP binding"/>
    <property type="evidence" value="ECO:0007669"/>
    <property type="project" value="UniProtKB-UniRule"/>
</dbReference>
<keyword evidence="1" id="KW-0436">Ligase</keyword>
<dbReference type="CDD" id="cd02204">
    <property type="entry name" value="PurL_repeat2"/>
    <property type="match status" value="1"/>
</dbReference>
<comment type="function">
    <text evidence="1">Part of the phosphoribosylformylglycinamidine synthase complex involved in the purines biosynthetic pathway. Catalyzes the ATP-dependent conversion of formylglycinamide ribonucleotide (FGAR) and glutamine to yield formylglycinamidine ribonucleotide (FGAM) and glutamate. The FGAM synthase complex is composed of three subunits. PurQ produces an ammonia molecule by converting glutamine to glutamate. PurL transfers the ammonia molecule to FGAR to form FGAM in an ATP-dependent manner. PurS interacts with PurQ and PurL and is thought to assist in the transfer of the ammonia molecule from PurQ to PurL.</text>
</comment>
<dbReference type="CDD" id="cd02203">
    <property type="entry name" value="PurL_repeat1"/>
    <property type="match status" value="1"/>
</dbReference>
<comment type="caution">
    <text evidence="1">Lacks conserved residue(s) required for the propagation of feature annotation.</text>
</comment>
<dbReference type="PANTHER" id="PTHR43555">
    <property type="entry name" value="PHOSPHORIBOSYLFORMYLGLYCINAMIDINE SYNTHASE SUBUNIT PURL"/>
    <property type="match status" value="1"/>
</dbReference>
<keyword evidence="1" id="KW-0479">Metal-binding</keyword>
<dbReference type="AlphaFoldDB" id="A0A6G7PYQ4"/>
<keyword evidence="1" id="KW-0067">ATP-binding</keyword>
<dbReference type="PANTHER" id="PTHR43555:SF1">
    <property type="entry name" value="PHOSPHORIBOSYLFORMYLGLYCINAMIDINE SYNTHASE SUBUNIT PURL"/>
    <property type="match status" value="1"/>
</dbReference>
<proteinExistence type="inferred from homology"/>
<feature type="binding site" evidence="1">
    <location>
        <position position="506"/>
    </location>
    <ligand>
        <name>Mg(2+)</name>
        <dbReference type="ChEBI" id="CHEBI:18420"/>
        <label>2</label>
    </ligand>
</feature>
<dbReference type="KEGG" id="tav:G4V39_10880"/>
<dbReference type="Gene3D" id="3.30.1280.10">
    <property type="entry name" value="Phosphoribosylformylglycinamidine synthase subunit PurS"/>
    <property type="match status" value="2"/>
</dbReference>
<evidence type="ECO:0000313" key="3">
    <source>
        <dbReference type="Proteomes" id="UP000502179"/>
    </source>
</evidence>
<gene>
    <name evidence="1" type="primary">purL</name>
    <name evidence="2" type="ORF">G4V39_10880</name>
</gene>
<dbReference type="InterPro" id="IPR036676">
    <property type="entry name" value="PurM-like_C_sf"/>
</dbReference>
<feature type="binding site" evidence="1">
    <location>
        <position position="739"/>
    </location>
    <ligand>
        <name>ATP</name>
        <dbReference type="ChEBI" id="CHEBI:30616"/>
    </ligand>
</feature>
<dbReference type="Gene3D" id="3.90.650.10">
    <property type="entry name" value="PurM-like C-terminal domain"/>
    <property type="match status" value="2"/>
</dbReference>
<comment type="subunit">
    <text evidence="1">Monomer. Part of the FGAM synthase complex composed of 1 PurL, 1 PurQ and 2 PurS subunits.</text>
</comment>
<feature type="binding site" evidence="1">
    <location>
        <position position="344"/>
    </location>
    <ligand>
        <name>Mg(2+)</name>
        <dbReference type="ChEBI" id="CHEBI:18420"/>
        <label>2</label>
    </ligand>
</feature>
<dbReference type="Gene3D" id="3.30.1330.10">
    <property type="entry name" value="PurM-like, N-terminal domain"/>
    <property type="match status" value="2"/>
</dbReference>
<dbReference type="InterPro" id="IPR041609">
    <property type="entry name" value="PurL_linker"/>
</dbReference>
<dbReference type="HAMAP" id="MF_00420">
    <property type="entry name" value="PurL_2"/>
    <property type="match status" value="1"/>
</dbReference>
<dbReference type="SUPFAM" id="SSF56042">
    <property type="entry name" value="PurM C-terminal domain-like"/>
    <property type="match status" value="2"/>
</dbReference>
<dbReference type="InterPro" id="IPR010074">
    <property type="entry name" value="PRibForGlyAmidine_synth_PurL"/>
</dbReference>
<keyword evidence="1" id="KW-0547">Nucleotide-binding</keyword>
<keyword evidence="1" id="KW-0460">Magnesium</keyword>
<feature type="binding site" evidence="1">
    <location>
        <position position="343"/>
    </location>
    <ligand>
        <name>substrate</name>
    </ligand>
</feature>
<dbReference type="GO" id="GO:0005737">
    <property type="term" value="C:cytoplasm"/>
    <property type="evidence" value="ECO:0007669"/>
    <property type="project" value="UniProtKB-SubCell"/>
</dbReference>
<dbReference type="SUPFAM" id="SSF82697">
    <property type="entry name" value="PurS-like"/>
    <property type="match status" value="2"/>
</dbReference>
<comment type="catalytic activity">
    <reaction evidence="1">
        <text>N(2)-formyl-N(1)-(5-phospho-beta-D-ribosyl)glycinamide + L-glutamine + ATP + H2O = 2-formamido-N(1)-(5-O-phospho-beta-D-ribosyl)acetamidine + L-glutamate + ADP + phosphate + H(+)</text>
        <dbReference type="Rhea" id="RHEA:17129"/>
        <dbReference type="ChEBI" id="CHEBI:15377"/>
        <dbReference type="ChEBI" id="CHEBI:15378"/>
        <dbReference type="ChEBI" id="CHEBI:29985"/>
        <dbReference type="ChEBI" id="CHEBI:30616"/>
        <dbReference type="ChEBI" id="CHEBI:43474"/>
        <dbReference type="ChEBI" id="CHEBI:58359"/>
        <dbReference type="ChEBI" id="CHEBI:147286"/>
        <dbReference type="ChEBI" id="CHEBI:147287"/>
        <dbReference type="ChEBI" id="CHEBI:456216"/>
        <dbReference type="EC" id="6.3.5.3"/>
    </reaction>
</comment>
<dbReference type="InterPro" id="IPR036921">
    <property type="entry name" value="PurM-like_N_sf"/>
</dbReference>
<feature type="binding site" evidence="1">
    <location>
        <position position="783"/>
    </location>
    <ligand>
        <name>ATP</name>
        <dbReference type="ChEBI" id="CHEBI:30616"/>
    </ligand>
</feature>
<evidence type="ECO:0000313" key="2">
    <source>
        <dbReference type="EMBL" id="QIJ72750.1"/>
    </source>
</evidence>
<keyword evidence="1" id="KW-0963">Cytoplasm</keyword>
<dbReference type="EC" id="6.3.5.3" evidence="1"/>
<feature type="binding site" evidence="1">
    <location>
        <position position="786"/>
    </location>
    <ligand>
        <name>substrate</name>
    </ligand>
</feature>
<dbReference type="GO" id="GO:0000287">
    <property type="term" value="F:magnesium ion binding"/>
    <property type="evidence" value="ECO:0007669"/>
    <property type="project" value="UniProtKB-UniRule"/>
</dbReference>
<accession>A0A6G7PYQ4</accession>
<comment type="subcellular location">
    <subcellularLocation>
        <location evidence="1">Cytoplasm</location>
    </subcellularLocation>
</comment>
<keyword evidence="3" id="KW-1185">Reference proteome</keyword>
<dbReference type="RefSeq" id="WP_166032965.1">
    <property type="nucleotide sequence ID" value="NZ_CP048877.1"/>
</dbReference>
<evidence type="ECO:0000256" key="1">
    <source>
        <dbReference type="HAMAP-Rule" id="MF_00420"/>
    </source>
</evidence>
<feature type="binding site" evidence="1">
    <location>
        <position position="320"/>
    </location>
    <ligand>
        <name>Mg(2+)</name>
        <dbReference type="ChEBI" id="CHEBI:18420"/>
        <label>1</label>
    </ligand>
</feature>
<dbReference type="GO" id="GO:0006189">
    <property type="term" value="P:'de novo' IMP biosynthetic process"/>
    <property type="evidence" value="ECO:0007669"/>
    <property type="project" value="UniProtKB-UniRule"/>
</dbReference>
<dbReference type="Pfam" id="PF00586">
    <property type="entry name" value="AIRS"/>
    <property type="match status" value="2"/>
</dbReference>
<dbReference type="InterPro" id="IPR010918">
    <property type="entry name" value="PurM-like_C_dom"/>
</dbReference>
<dbReference type="UniPathway" id="UPA00074">
    <property type="reaction ID" value="UER00128"/>
</dbReference>
<name>A0A6G7PYQ4_9BACT</name>
<protein>
    <recommendedName>
        <fullName evidence="1">Phosphoribosylformylglycinamidine synthase subunit PurL</fullName>
        <shortName evidence="1">FGAM synthase</shortName>
        <ecNumber evidence="1">6.3.5.3</ecNumber>
    </recommendedName>
    <alternativeName>
        <fullName evidence="1">Formylglycinamide ribonucleotide amidotransferase subunit II</fullName>
        <shortName evidence="1">FGAR amidotransferase II</shortName>
        <shortName evidence="1">FGAR-AT II</shortName>
    </alternativeName>
    <alternativeName>
        <fullName evidence="1">Glutamine amidotransferase PurL</fullName>
    </alternativeName>
    <alternativeName>
        <fullName evidence="1">Phosphoribosylformylglycinamidine synthase subunit II</fullName>
    </alternativeName>
</protein>
<reference evidence="2 3" key="1">
    <citation type="submission" date="2020-02" db="EMBL/GenBank/DDBJ databases">
        <title>Genome analysis of Thermosulfuriphilus ammonigenes ST65T, an anaerobic thermophilic chemolithoautotrophic bacterium isolated from a deep-sea hydrothermal vent.</title>
        <authorList>
            <person name="Slobodkina G."/>
            <person name="Allioux M."/>
            <person name="Merkel A."/>
            <person name="Alain K."/>
            <person name="Jebbar M."/>
            <person name="Slobodkin A."/>
        </authorList>
    </citation>
    <scope>NUCLEOTIDE SEQUENCE [LARGE SCALE GENOMIC DNA]</scope>
    <source>
        <strain evidence="2 3">ST65</strain>
    </source>
</reference>
<feature type="binding site" evidence="1">
    <location>
        <position position="478"/>
    </location>
    <ligand>
        <name>substrate</name>
    </ligand>
</feature>
<dbReference type="Pfam" id="PF18072">
    <property type="entry name" value="FGAR-AT_linker"/>
    <property type="match status" value="1"/>
</dbReference>
<sequence>MLARIEVALKDHLRDAFGEKVLRRIREDLYLPAQECRTIKIYQIEADIDQTALEALAKEALHDPVTQTVAIDRPLAKDFDWLIQVGFRPGVTDNEGRVAREALEILLKRELAPQETIYTATQYLLKGDLSREDCQRIARELLANELIQRWWIVSREEFDFQKGLLTPPPKVQEETTIKVEYFDLNLLSDEELLRLSRERLLALNLQEMQTIRDFFRRPEVVAERKRYGLDHRLTDVELESLAQTWSEHCKHKIFNARITYTDKTTGQTTVIDSLFKTYIVRATEEIRKAKGEKDFCLSVFVDNAGVIRLNDRLSLAFKVETHNSPSALDPYGGALTGIVGVNRDPFCTGKGASLIFNTDVFCFAPPDWDRPLPPRLLHPKRIFEGVREGVEHGGNKSGIPTVNGSIVFDDRYLGKPLVFCGTGGIMPAEVCEEPSHIKGARPGDLVVMCGGRIGKDGIHGATFSSEELHEGSPATAVQIGDPITQKKMTDFLLLARDECLYTSITDNGAGGLSSSVGEMARESGGAEIDLARAPLKYAGLQPWEILLSEAQERITVAVPPDKIQRFLELAEKMQVEVTVLGQFTDSGRFHVKYDGQTVALLDLEFLHKGVPKLELTAVWDPPPAKDVSPPEPNSLAELLHCILGRLNVCSKEYVVRQYDHEVQGGSVIKPLVGITADGPSDAAVLRPELDSFEGVAVAHGICPKFSDFDTYWMAANAIDEAIRNAVCVGGDLEHMAGLDNFCWCDPIQSEKTPDGHHKLAQLVRANQALYDLTTTFGVPCISGKDSMKNDYLAAGLGLSTEDNPYQVGQVLPDGSLKISIPPTLLFSVVARVPDIRKAQTMEAKRPGDLVYILGTTREELGGSEYFLHLGLKGGLVPHVWAQEARQRYLALGEAIRKQLVASAHDCSDGGLAVALAECAFSGGLGMEISLDDLPYEGKPRPDYLLFSESASRIVVTVSPSKVADFEALFAGQTVSCIGRIIEEPFLKITWRGEDLLGEDIFSLKESWKAPLAW</sequence>